<proteinExistence type="predicted"/>
<evidence type="ECO:0000313" key="1">
    <source>
        <dbReference type="EMBL" id="RXI96316.1"/>
    </source>
</evidence>
<dbReference type="OrthoDB" id="2417337at2"/>
<dbReference type="EMBL" id="QOUX01000047">
    <property type="protein sequence ID" value="RXI96316.1"/>
    <property type="molecule type" value="Genomic_DNA"/>
</dbReference>
<evidence type="ECO:0000313" key="2">
    <source>
        <dbReference type="Proteomes" id="UP000290649"/>
    </source>
</evidence>
<name>A0A4Q0VMX6_9BACI</name>
<protein>
    <submittedName>
        <fullName evidence="1">Competence protein</fullName>
    </submittedName>
</protein>
<accession>A0A4Q0VMX6</accession>
<dbReference type="RefSeq" id="WP_129080293.1">
    <property type="nucleotide sequence ID" value="NZ_QOUX01000047.1"/>
</dbReference>
<comment type="caution">
    <text evidence="1">The sequence shown here is derived from an EMBL/GenBank/DDBJ whole genome shotgun (WGS) entry which is preliminary data.</text>
</comment>
<dbReference type="AlphaFoldDB" id="A0A4Q0VMX6"/>
<gene>
    <name evidence="1" type="ORF">DS745_21575</name>
</gene>
<dbReference type="InterPro" id="IPR010461">
    <property type="entry name" value="ComK"/>
</dbReference>
<dbReference type="Pfam" id="PF06338">
    <property type="entry name" value="ComK"/>
    <property type="match status" value="1"/>
</dbReference>
<sequence length="162" mass="18571">MTPDILSTYHVSNATQALLSVAHPDYSTIVFENGYKIYVRQTPTQLIKKACIPGGSSYEGRRTAVNMLIGAKHKVPIPIFPPENIYAFPTHSPTQFECSWIFFHHVKCVVPYAKQTKLTFKNGQRIILPVSYYTIEKQMNRTAQCMVRFTHTTYAQQFTYLT</sequence>
<dbReference type="GO" id="GO:0030420">
    <property type="term" value="P:establishment of competence for transformation"/>
    <property type="evidence" value="ECO:0007669"/>
    <property type="project" value="InterPro"/>
</dbReference>
<keyword evidence="2" id="KW-1185">Reference proteome</keyword>
<dbReference type="Proteomes" id="UP000290649">
    <property type="component" value="Unassembled WGS sequence"/>
</dbReference>
<organism evidence="1 2">
    <name type="scientific">Anaerobacillus alkaliphilus</name>
    <dbReference type="NCBI Taxonomy" id="1548597"/>
    <lineage>
        <taxon>Bacteria</taxon>
        <taxon>Bacillati</taxon>
        <taxon>Bacillota</taxon>
        <taxon>Bacilli</taxon>
        <taxon>Bacillales</taxon>
        <taxon>Bacillaceae</taxon>
        <taxon>Anaerobacillus</taxon>
    </lineage>
</organism>
<reference evidence="1 2" key="1">
    <citation type="journal article" date="2019" name="Int. J. Syst. Evol. Microbiol.">
        <title>Anaerobacillus alkaliphilus sp. nov., a novel alkaliphilic and moderately halophilic bacterium.</title>
        <authorList>
            <person name="Borsodi A.K."/>
            <person name="Aszalos J.M."/>
            <person name="Bihari P."/>
            <person name="Nagy I."/>
            <person name="Schumann P."/>
            <person name="Sproer C."/>
            <person name="Kovacs A.L."/>
            <person name="Boka K."/>
            <person name="Dobosy P."/>
            <person name="Ovari M."/>
            <person name="Szili-Kovacs T."/>
            <person name="Toth E."/>
        </authorList>
    </citation>
    <scope>NUCLEOTIDE SEQUENCE [LARGE SCALE GENOMIC DNA]</scope>
    <source>
        <strain evidence="1 2">B16-10</strain>
    </source>
</reference>